<keyword evidence="1" id="KW-0732">Signal</keyword>
<dbReference type="RefSeq" id="WP_133595103.1">
    <property type="nucleotide sequence ID" value="NZ_SNVV01000036.1"/>
</dbReference>
<dbReference type="Gene3D" id="3.40.50.1110">
    <property type="entry name" value="SGNH hydrolase"/>
    <property type="match status" value="1"/>
</dbReference>
<accession>A0A4R6DHD3</accession>
<comment type="caution">
    <text evidence="2">The sequence shown here is derived from an EMBL/GenBank/DDBJ whole genome shotgun (WGS) entry which is preliminary data.</text>
</comment>
<dbReference type="GO" id="GO:0016788">
    <property type="term" value="F:hydrolase activity, acting on ester bonds"/>
    <property type="evidence" value="ECO:0007669"/>
    <property type="project" value="UniProtKB-ARBA"/>
</dbReference>
<dbReference type="Pfam" id="PF25182">
    <property type="entry name" value="NonGDSL"/>
    <property type="match status" value="1"/>
</dbReference>
<dbReference type="AlphaFoldDB" id="A0A4R6DHD3"/>
<reference evidence="2 3" key="1">
    <citation type="submission" date="2019-03" db="EMBL/GenBank/DDBJ databases">
        <title>Genomic Encyclopedia of Type Strains, Phase IV (KMG-IV): sequencing the most valuable type-strain genomes for metagenomic binning, comparative biology and taxonomic classification.</title>
        <authorList>
            <person name="Goeker M."/>
        </authorList>
    </citation>
    <scope>NUCLEOTIDE SEQUENCE [LARGE SCALE GENOMIC DNA]</scope>
    <source>
        <strain evidence="2 3">DSM 12121</strain>
    </source>
</reference>
<keyword evidence="2" id="KW-0378">Hydrolase</keyword>
<dbReference type="InterPro" id="IPR057572">
    <property type="entry name" value="NonGDSL"/>
</dbReference>
<evidence type="ECO:0000313" key="2">
    <source>
        <dbReference type="EMBL" id="TDN44091.1"/>
    </source>
</evidence>
<name>A0A4R6DHD3_9RHOO</name>
<feature type="signal peptide" evidence="1">
    <location>
        <begin position="1"/>
        <end position="42"/>
    </location>
</feature>
<dbReference type="OrthoDB" id="9180452at2"/>
<dbReference type="EMBL" id="SNVV01000036">
    <property type="protein sequence ID" value="TDN44091.1"/>
    <property type="molecule type" value="Genomic_DNA"/>
</dbReference>
<feature type="chain" id="PRO_5020927523" evidence="1">
    <location>
        <begin position="43"/>
        <end position="282"/>
    </location>
</feature>
<protein>
    <submittedName>
        <fullName evidence="2">GDSL-like lipase/acylhydrolase family protein</fullName>
    </submittedName>
</protein>
<dbReference type="Proteomes" id="UP000295129">
    <property type="component" value="Unassembled WGS sequence"/>
</dbReference>
<gene>
    <name evidence="2" type="ORF">C7389_1368</name>
</gene>
<dbReference type="SUPFAM" id="SSF52266">
    <property type="entry name" value="SGNH hydrolase"/>
    <property type="match status" value="1"/>
</dbReference>
<proteinExistence type="predicted"/>
<organism evidence="2 3">
    <name type="scientific">Azoarcus indigens</name>
    <dbReference type="NCBI Taxonomy" id="29545"/>
    <lineage>
        <taxon>Bacteria</taxon>
        <taxon>Pseudomonadati</taxon>
        <taxon>Pseudomonadota</taxon>
        <taxon>Betaproteobacteria</taxon>
        <taxon>Rhodocyclales</taxon>
        <taxon>Zoogloeaceae</taxon>
        <taxon>Azoarcus</taxon>
    </lineage>
</organism>
<evidence type="ECO:0000313" key="3">
    <source>
        <dbReference type="Proteomes" id="UP000295129"/>
    </source>
</evidence>
<sequence>MNLRPQILPLRLCHFRLCHLRLRARALAGSLLLIAGLSCAQAGSNAAAAVVAEAPCGVPTDLLLHNPPLPNVARALSEKRLKVLVWGTRSTAGAGTSGTDQAYPAHLRARLAERYPGVKLEVEVLSQPGQVATQMVRGLQSEVIARKPDLVVWQTGSADAVRNTSLQEFGRAVSRALRTLRGRNIDVMLMDMQYGPYSDLLANFRPYRGYLWWASRQENVALLPRYQIMELWEEQGRFDLGTEDRKLQRVNADAIHACLGDLLGWMVIDAAERAAEQTNDPR</sequence>
<dbReference type="InterPro" id="IPR036514">
    <property type="entry name" value="SGNH_hydro_sf"/>
</dbReference>
<evidence type="ECO:0000256" key="1">
    <source>
        <dbReference type="SAM" id="SignalP"/>
    </source>
</evidence>
<keyword evidence="3" id="KW-1185">Reference proteome</keyword>